<dbReference type="Gene3D" id="3.80.10.10">
    <property type="entry name" value="Ribonuclease Inhibitor"/>
    <property type="match status" value="1"/>
</dbReference>
<keyword evidence="2" id="KW-1185">Reference proteome</keyword>
<evidence type="ECO:0000313" key="1">
    <source>
        <dbReference type="EMBL" id="RDY05704.1"/>
    </source>
</evidence>
<dbReference type="PANTHER" id="PTHR47818">
    <property type="entry name" value="RNI-LIKE SUPERFAMILY PROTEIN"/>
    <property type="match status" value="1"/>
</dbReference>
<evidence type="ECO:0000313" key="2">
    <source>
        <dbReference type="Proteomes" id="UP000257109"/>
    </source>
</evidence>
<dbReference type="InterPro" id="IPR001611">
    <property type="entry name" value="Leu-rich_rpt"/>
</dbReference>
<dbReference type="Pfam" id="PF13516">
    <property type="entry name" value="LRR_6"/>
    <property type="match status" value="1"/>
</dbReference>
<dbReference type="Proteomes" id="UP000257109">
    <property type="component" value="Unassembled WGS sequence"/>
</dbReference>
<reference evidence="1" key="1">
    <citation type="submission" date="2018-05" db="EMBL/GenBank/DDBJ databases">
        <title>Draft genome of Mucuna pruriens seed.</title>
        <authorList>
            <person name="Nnadi N.E."/>
            <person name="Vos R."/>
            <person name="Hasami M.H."/>
            <person name="Devisetty U.K."/>
            <person name="Aguiy J.C."/>
        </authorList>
    </citation>
    <scope>NUCLEOTIDE SEQUENCE [LARGE SCALE GENOMIC DNA]</scope>
    <source>
        <strain evidence="1">JCA_2017</strain>
    </source>
</reference>
<feature type="non-terminal residue" evidence="1">
    <location>
        <position position="1"/>
    </location>
</feature>
<feature type="non-terminal residue" evidence="1">
    <location>
        <position position="618"/>
    </location>
</feature>
<comment type="caution">
    <text evidence="1">The sequence shown here is derived from an EMBL/GenBank/DDBJ whole genome shotgun (WGS) entry which is preliminary data.</text>
</comment>
<organism evidence="1 2">
    <name type="scientific">Mucuna pruriens</name>
    <name type="common">Velvet bean</name>
    <name type="synonym">Dolichos pruriens</name>
    <dbReference type="NCBI Taxonomy" id="157652"/>
    <lineage>
        <taxon>Eukaryota</taxon>
        <taxon>Viridiplantae</taxon>
        <taxon>Streptophyta</taxon>
        <taxon>Embryophyta</taxon>
        <taxon>Tracheophyta</taxon>
        <taxon>Spermatophyta</taxon>
        <taxon>Magnoliopsida</taxon>
        <taxon>eudicotyledons</taxon>
        <taxon>Gunneridae</taxon>
        <taxon>Pentapetalae</taxon>
        <taxon>rosids</taxon>
        <taxon>fabids</taxon>
        <taxon>Fabales</taxon>
        <taxon>Fabaceae</taxon>
        <taxon>Papilionoideae</taxon>
        <taxon>50 kb inversion clade</taxon>
        <taxon>NPAAA clade</taxon>
        <taxon>indigoferoid/millettioid clade</taxon>
        <taxon>Phaseoleae</taxon>
        <taxon>Mucuna</taxon>
    </lineage>
</organism>
<dbReference type="SUPFAM" id="SSF52047">
    <property type="entry name" value="RNI-like"/>
    <property type="match status" value="1"/>
</dbReference>
<sequence length="618" mass="70503">MGTMAEAPSLITLCMDSLSQQLLHLRACDDLLLTSIYDLPLHLLDTLIAILPPFALHTFHNHLPFDQQGFSNDDSTKKRKRARDWNLNSAWQRLFQLRWPHRVKRIQPTDWHQLYWETHLQDCLDEAAEVALIPSFNGYIGDIQISDSILKYIGFVGNTSHSSCEHSKLSYHCLQFGSNGLLSQCKLQSLVLRCIRWKEQRVYKNTGSNICQSSPQFFLNHAQFLYLVDSENNLQKDDVESLRYALELVPNLEELDISDNSIEDEGIRNLIPYFLGASETCPHITCLKLENCELSCVGVNHLLHVLSTFKGSLKSLSVADNYLGSKVAEALGKILSTPIEVLDVAGIGLGSNGFQELQNLIKEELKLVKINISKNRGGIETAKFLSKLLSQAPQLVDVNAASNLMPIESLAIICSALKFAAGNVQHVDLTGHIWDYKPEHKKSLYSLKHLPEFDFRKFSKVIHQFIMIHCKAKLVTPFISCYIIIINKLKINSSFQCTLINKEFHGELYFDPDIYKILIGKLDYLFLKQNFVWILQCIKGQVMQLTGNLLYVVTISRERVKNKLLLLDHLSIIFLEKKKSFSTSSRLYMFFQGINLHIFPLNVYRALELHIHSPCLLN</sequence>
<dbReference type="PANTHER" id="PTHR47818:SF2">
    <property type="entry name" value="F-BOX DOMAIN-CONTAINING PROTEIN"/>
    <property type="match status" value="1"/>
</dbReference>
<protein>
    <recommendedName>
        <fullName evidence="3">Protein NLRC3</fullName>
    </recommendedName>
</protein>
<dbReference type="InterPro" id="IPR032675">
    <property type="entry name" value="LRR_dom_sf"/>
</dbReference>
<name>A0A371HSN3_MUCPR</name>
<evidence type="ECO:0008006" key="3">
    <source>
        <dbReference type="Google" id="ProtNLM"/>
    </source>
</evidence>
<dbReference type="PROSITE" id="PS51450">
    <property type="entry name" value="LRR"/>
    <property type="match status" value="1"/>
</dbReference>
<dbReference type="EMBL" id="QJKJ01001829">
    <property type="protein sequence ID" value="RDY05704.1"/>
    <property type="molecule type" value="Genomic_DNA"/>
</dbReference>
<gene>
    <name evidence="1" type="ORF">CR513_10431</name>
</gene>
<dbReference type="SMART" id="SM00368">
    <property type="entry name" value="LRR_RI"/>
    <property type="match status" value="4"/>
</dbReference>
<dbReference type="OrthoDB" id="120976at2759"/>
<proteinExistence type="predicted"/>
<accession>A0A371HSN3</accession>
<dbReference type="AlphaFoldDB" id="A0A371HSN3"/>